<feature type="region of interest" description="Disordered" evidence="10">
    <location>
        <begin position="227"/>
        <end position="260"/>
    </location>
</feature>
<proteinExistence type="inferred from homology"/>
<dbReference type="InterPro" id="IPR015946">
    <property type="entry name" value="KH_dom-like_a/b"/>
</dbReference>
<evidence type="ECO:0000256" key="5">
    <source>
        <dbReference type="ARBA" id="ARBA00023274"/>
    </source>
</evidence>
<evidence type="ECO:0000256" key="2">
    <source>
        <dbReference type="ARBA" id="ARBA00022730"/>
    </source>
</evidence>
<evidence type="ECO:0000313" key="12">
    <source>
        <dbReference type="EMBL" id="MDG0867333.1"/>
    </source>
</evidence>
<reference evidence="14 15" key="1">
    <citation type="submission" date="2019-11" db="EMBL/GenBank/DDBJ databases">
        <authorList>
            <person name="Cho J.-C."/>
        </authorList>
    </citation>
    <scope>NUCLEOTIDE SEQUENCE [LARGE SCALE GENOMIC DNA]</scope>
    <source>
        <strain evidence="13 14">JH1073</strain>
        <strain evidence="12 15">JH702</strain>
    </source>
</reference>
<dbReference type="NCBIfam" id="TIGR01009">
    <property type="entry name" value="rpsC_bact"/>
    <property type="match status" value="1"/>
</dbReference>
<evidence type="ECO:0000313" key="14">
    <source>
        <dbReference type="Proteomes" id="UP001219901"/>
    </source>
</evidence>
<dbReference type="Gene3D" id="3.30.300.20">
    <property type="match status" value="1"/>
</dbReference>
<reference evidence="13" key="2">
    <citation type="journal article" date="2023" name="Nat. Commun.">
        <title>Cultivation of marine bacteria of the SAR202 clade.</title>
        <authorList>
            <person name="Lim Y."/>
            <person name="Seo J.H."/>
            <person name="Giovannoni S.J."/>
            <person name="Kang I."/>
            <person name="Cho J.C."/>
        </authorList>
    </citation>
    <scope>NUCLEOTIDE SEQUENCE</scope>
    <source>
        <strain evidence="13">JH1073</strain>
    </source>
</reference>
<organism evidence="13 14">
    <name type="scientific">Candidatus Lucifugimonas marina</name>
    <dbReference type="NCBI Taxonomy" id="3038979"/>
    <lineage>
        <taxon>Bacteria</taxon>
        <taxon>Bacillati</taxon>
        <taxon>Chloroflexota</taxon>
        <taxon>Dehalococcoidia</taxon>
        <taxon>SAR202 cluster</taxon>
        <taxon>Candidatus Lucifugimonadales</taxon>
        <taxon>Candidatus Lucifugimonadaceae</taxon>
        <taxon>Candidatus Lucifugimonas</taxon>
    </lineage>
</organism>
<keyword evidence="5 8" id="KW-0687">Ribonucleoprotein</keyword>
<evidence type="ECO:0000256" key="9">
    <source>
        <dbReference type="RuleBase" id="RU003624"/>
    </source>
</evidence>
<dbReference type="EMBL" id="CP046147">
    <property type="protein sequence ID" value="WFG40280.1"/>
    <property type="molecule type" value="Genomic_DNA"/>
</dbReference>
<keyword evidence="14" id="KW-1185">Reference proteome</keyword>
<dbReference type="Pfam" id="PF07650">
    <property type="entry name" value="KH_2"/>
    <property type="match status" value="1"/>
</dbReference>
<evidence type="ECO:0000313" key="13">
    <source>
        <dbReference type="EMBL" id="WFG40280.1"/>
    </source>
</evidence>
<dbReference type="Pfam" id="PF00189">
    <property type="entry name" value="Ribosomal_S3_C"/>
    <property type="match status" value="1"/>
</dbReference>
<protein>
    <recommendedName>
        <fullName evidence="7 8">Small ribosomal subunit protein uS3</fullName>
    </recommendedName>
</protein>
<dbReference type="Proteomes" id="UP001219901">
    <property type="component" value="Chromosome"/>
</dbReference>
<dbReference type="InterPro" id="IPR018280">
    <property type="entry name" value="Ribosomal_uS3_CS"/>
</dbReference>
<evidence type="ECO:0000313" key="15">
    <source>
        <dbReference type="Proteomes" id="UP001321249"/>
    </source>
</evidence>
<comment type="subunit">
    <text evidence="8">Part of the 30S ribosomal subunit. Forms a tight complex with proteins S10 and S14.</text>
</comment>
<keyword evidence="4 8" id="KW-0689">Ribosomal protein</keyword>
<reference evidence="14" key="3">
    <citation type="submission" date="2023-06" db="EMBL/GenBank/DDBJ databases">
        <title>Pangenomics reveal diversification of enzyme families and niche specialization in globally abundant SAR202 bacteria.</title>
        <authorList>
            <person name="Saw J.H.W."/>
        </authorList>
    </citation>
    <scope>NUCLEOTIDE SEQUENCE [LARGE SCALE GENOMIC DNA]</scope>
    <source>
        <strain evidence="14">JH1073</strain>
    </source>
</reference>
<dbReference type="PANTHER" id="PTHR11760:SF19">
    <property type="entry name" value="SMALL RIBOSOMAL SUBUNIT PROTEIN US3C"/>
    <property type="match status" value="1"/>
</dbReference>
<dbReference type="RefSeq" id="WP_434061950.1">
    <property type="nucleotide sequence ID" value="NZ_CP046146.1"/>
</dbReference>
<dbReference type="PROSITE" id="PS50823">
    <property type="entry name" value="KH_TYPE_2"/>
    <property type="match status" value="1"/>
</dbReference>
<evidence type="ECO:0000256" key="6">
    <source>
        <dbReference type="ARBA" id="ARBA00024998"/>
    </source>
</evidence>
<evidence type="ECO:0000256" key="1">
    <source>
        <dbReference type="ARBA" id="ARBA00010761"/>
    </source>
</evidence>
<dbReference type="AlphaFoldDB" id="A0AAJ6CVR4"/>
<dbReference type="FunFam" id="3.30.300.20:FF:000001">
    <property type="entry name" value="30S ribosomal protein S3"/>
    <property type="match status" value="1"/>
</dbReference>
<feature type="domain" description="KH type-2" evidence="11">
    <location>
        <begin position="40"/>
        <end position="109"/>
    </location>
</feature>
<comment type="function">
    <text evidence="6 8">Binds the lower part of the 30S subunit head. Binds mRNA in the 70S ribosome, positioning it for translation.</text>
</comment>
<comment type="similarity">
    <text evidence="1 8 9">Belongs to the universal ribosomal protein uS3 family.</text>
</comment>
<evidence type="ECO:0000259" key="11">
    <source>
        <dbReference type="PROSITE" id="PS50823"/>
    </source>
</evidence>
<evidence type="ECO:0000256" key="4">
    <source>
        <dbReference type="ARBA" id="ARBA00022980"/>
    </source>
</evidence>
<dbReference type="GO" id="GO:0003729">
    <property type="term" value="F:mRNA binding"/>
    <property type="evidence" value="ECO:0007669"/>
    <property type="project" value="UniProtKB-UniRule"/>
</dbReference>
<dbReference type="SUPFAM" id="SSF54821">
    <property type="entry name" value="Ribosomal protein S3 C-terminal domain"/>
    <property type="match status" value="1"/>
</dbReference>
<dbReference type="CDD" id="cd02412">
    <property type="entry name" value="KH-II_30S_S3"/>
    <property type="match status" value="1"/>
</dbReference>
<dbReference type="InterPro" id="IPR001351">
    <property type="entry name" value="Ribosomal_uS3_C"/>
</dbReference>
<dbReference type="InterPro" id="IPR036419">
    <property type="entry name" value="Ribosomal_S3_C_sf"/>
</dbReference>
<dbReference type="GO" id="GO:0003735">
    <property type="term" value="F:structural constituent of ribosome"/>
    <property type="evidence" value="ECO:0007669"/>
    <property type="project" value="InterPro"/>
</dbReference>
<keyword evidence="2 8" id="KW-0699">rRNA-binding</keyword>
<dbReference type="InterPro" id="IPR004087">
    <property type="entry name" value="KH_dom"/>
</dbReference>
<dbReference type="Proteomes" id="UP001321249">
    <property type="component" value="Unassembled WGS sequence"/>
</dbReference>
<dbReference type="InterPro" id="IPR005704">
    <property type="entry name" value="Ribosomal_uS3_bac-typ"/>
</dbReference>
<dbReference type="Gene3D" id="3.30.1140.32">
    <property type="entry name" value="Ribosomal protein S3, C-terminal domain"/>
    <property type="match status" value="1"/>
</dbReference>
<evidence type="ECO:0000256" key="8">
    <source>
        <dbReference type="HAMAP-Rule" id="MF_01309"/>
    </source>
</evidence>
<dbReference type="GO" id="GO:0006412">
    <property type="term" value="P:translation"/>
    <property type="evidence" value="ECO:0007669"/>
    <property type="project" value="UniProtKB-UniRule"/>
</dbReference>
<dbReference type="GO" id="GO:0019843">
    <property type="term" value="F:rRNA binding"/>
    <property type="evidence" value="ECO:0007669"/>
    <property type="project" value="UniProtKB-UniRule"/>
</dbReference>
<dbReference type="SMART" id="SM00322">
    <property type="entry name" value="KH"/>
    <property type="match status" value="1"/>
</dbReference>
<dbReference type="InterPro" id="IPR004044">
    <property type="entry name" value="KH_dom_type_2"/>
</dbReference>
<dbReference type="PANTHER" id="PTHR11760">
    <property type="entry name" value="30S/40S RIBOSOMAL PROTEIN S3"/>
    <property type="match status" value="1"/>
</dbReference>
<sequence>MGQKTHPIGFRLGGVQDWRAHWFASKGSDYRRLTEEDQRIRGLISGRYAESGAISRVEIERGAQDLVVTINTARPGIIIGRGGTRVDELRGDLEKLTEKRSRLNIQEIRQPELDATLVGQSIAEQLERRVAYRRAVRLAMQRTMQSGALGIKVVVSGRLGGAEIARTDKQKEGRTPLHTLRAQIDFAVSEAKTTFGVIGIKVWIYTGDMIPSAENLRARSMARLSLGAAQEGQGNQSDEKSSGGSKSSKAPAGKKAGGSK</sequence>
<evidence type="ECO:0000256" key="3">
    <source>
        <dbReference type="ARBA" id="ARBA00022884"/>
    </source>
</evidence>
<feature type="compositionally biased region" description="Low complexity" evidence="10">
    <location>
        <begin position="242"/>
        <end position="254"/>
    </location>
</feature>
<dbReference type="InterPro" id="IPR009019">
    <property type="entry name" value="KH_sf_prok-type"/>
</dbReference>
<dbReference type="PROSITE" id="PS00548">
    <property type="entry name" value="RIBOSOMAL_S3"/>
    <property type="match status" value="1"/>
</dbReference>
<dbReference type="GO" id="GO:0022627">
    <property type="term" value="C:cytosolic small ribosomal subunit"/>
    <property type="evidence" value="ECO:0007669"/>
    <property type="project" value="TreeGrafter"/>
</dbReference>
<dbReference type="HAMAP" id="MF_01309_B">
    <property type="entry name" value="Ribosomal_uS3_B"/>
    <property type="match status" value="1"/>
</dbReference>
<dbReference type="EMBL" id="WMBE01000003">
    <property type="protein sequence ID" value="MDG0867333.1"/>
    <property type="molecule type" value="Genomic_DNA"/>
</dbReference>
<dbReference type="InterPro" id="IPR057258">
    <property type="entry name" value="Ribosomal_uS3"/>
</dbReference>
<evidence type="ECO:0000256" key="7">
    <source>
        <dbReference type="ARBA" id="ARBA00035257"/>
    </source>
</evidence>
<keyword evidence="3 8" id="KW-0694">RNA-binding</keyword>
<accession>A0AAJ6CVR4</accession>
<evidence type="ECO:0000256" key="10">
    <source>
        <dbReference type="SAM" id="MobiDB-lite"/>
    </source>
</evidence>
<gene>
    <name evidence="8 13" type="primary">rpsC</name>
    <name evidence="12" type="ORF">GKO46_09650</name>
    <name evidence="13" type="ORF">GKO48_11890</name>
</gene>
<dbReference type="SUPFAM" id="SSF54814">
    <property type="entry name" value="Prokaryotic type KH domain (KH-domain type II)"/>
    <property type="match status" value="1"/>
</dbReference>
<name>A0AAJ6CVR4_9CHLR</name>